<accession>A0AAV7KS96</accession>
<organism evidence="2 3">
    <name type="scientific">Pleurodeles waltl</name>
    <name type="common">Iberian ribbed newt</name>
    <dbReference type="NCBI Taxonomy" id="8319"/>
    <lineage>
        <taxon>Eukaryota</taxon>
        <taxon>Metazoa</taxon>
        <taxon>Chordata</taxon>
        <taxon>Craniata</taxon>
        <taxon>Vertebrata</taxon>
        <taxon>Euteleostomi</taxon>
        <taxon>Amphibia</taxon>
        <taxon>Batrachia</taxon>
        <taxon>Caudata</taxon>
        <taxon>Salamandroidea</taxon>
        <taxon>Salamandridae</taxon>
        <taxon>Pleurodelinae</taxon>
        <taxon>Pleurodeles</taxon>
    </lineage>
</organism>
<feature type="region of interest" description="Disordered" evidence="1">
    <location>
        <begin position="1"/>
        <end position="33"/>
    </location>
</feature>
<dbReference type="EMBL" id="JANPWB010000016">
    <property type="protein sequence ID" value="KAJ1082286.1"/>
    <property type="molecule type" value="Genomic_DNA"/>
</dbReference>
<proteinExistence type="predicted"/>
<evidence type="ECO:0000313" key="3">
    <source>
        <dbReference type="Proteomes" id="UP001066276"/>
    </source>
</evidence>
<evidence type="ECO:0000256" key="1">
    <source>
        <dbReference type="SAM" id="MobiDB-lite"/>
    </source>
</evidence>
<comment type="caution">
    <text evidence="2">The sequence shown here is derived from an EMBL/GenBank/DDBJ whole genome shotgun (WGS) entry which is preliminary data.</text>
</comment>
<dbReference type="AlphaFoldDB" id="A0AAV7KS96"/>
<feature type="compositionally biased region" description="Basic and acidic residues" evidence="1">
    <location>
        <begin position="19"/>
        <end position="31"/>
    </location>
</feature>
<dbReference type="Proteomes" id="UP001066276">
    <property type="component" value="Chromosome 12"/>
</dbReference>
<name>A0AAV7KS96_PLEWA</name>
<protein>
    <submittedName>
        <fullName evidence="2">Uncharacterized protein</fullName>
    </submittedName>
</protein>
<keyword evidence="3" id="KW-1185">Reference proteome</keyword>
<evidence type="ECO:0000313" key="2">
    <source>
        <dbReference type="EMBL" id="KAJ1082286.1"/>
    </source>
</evidence>
<reference evidence="2" key="1">
    <citation type="journal article" date="2022" name="bioRxiv">
        <title>Sequencing and chromosome-scale assembly of the giantPleurodeles waltlgenome.</title>
        <authorList>
            <person name="Brown T."/>
            <person name="Elewa A."/>
            <person name="Iarovenko S."/>
            <person name="Subramanian E."/>
            <person name="Araus A.J."/>
            <person name="Petzold A."/>
            <person name="Susuki M."/>
            <person name="Suzuki K.-i.T."/>
            <person name="Hayashi T."/>
            <person name="Toyoda A."/>
            <person name="Oliveira C."/>
            <person name="Osipova E."/>
            <person name="Leigh N.D."/>
            <person name="Simon A."/>
            <person name="Yun M.H."/>
        </authorList>
    </citation>
    <scope>NUCLEOTIDE SEQUENCE</scope>
    <source>
        <strain evidence="2">20211129_DDA</strain>
        <tissue evidence="2">Liver</tissue>
    </source>
</reference>
<sequence>MPSGRRSVTWPQWSPPGSAHEERPSRLVTGEKHRRRAMMEAGLLDRAGREPCRRSWAGLGHCTLTTPDAV</sequence>
<gene>
    <name evidence="2" type="ORF">NDU88_002454</name>
</gene>